<evidence type="ECO:0000313" key="1">
    <source>
        <dbReference type="EMBL" id="RSD28697.1"/>
    </source>
</evidence>
<name>A0A427TW17_9BACI</name>
<comment type="caution">
    <text evidence="1">The sequence shown here is derived from an EMBL/GenBank/DDBJ whole genome shotgun (WGS) entry which is preliminary data.</text>
</comment>
<dbReference type="Proteomes" id="UP000279911">
    <property type="component" value="Unassembled WGS sequence"/>
</dbReference>
<dbReference type="OrthoDB" id="2085682at2"/>
<dbReference type="EMBL" id="RSFW01000006">
    <property type="protein sequence ID" value="RSD28697.1"/>
    <property type="molecule type" value="Genomic_DNA"/>
</dbReference>
<gene>
    <name evidence="1" type="ORF">EJA10_03740</name>
</gene>
<sequence length="139" mass="16119">MKKLISIMLVAIVLVIGITLAFQYIILHGEFKKWSHATMDEDYFKGKTMYLGYDFTWKGIGSPMIEKVEFIKKDGTILAKDEDGFRNHPYFMKSNSIGILDEESVLKDGLMEELFEIKGQKVDKDFRLVLAVEYNRTNH</sequence>
<proteinExistence type="predicted"/>
<dbReference type="RefSeq" id="WP_125478659.1">
    <property type="nucleotide sequence ID" value="NZ_RSFW01000006.1"/>
</dbReference>
<dbReference type="AlphaFoldDB" id="A0A427TW17"/>
<evidence type="ECO:0000313" key="2">
    <source>
        <dbReference type="Proteomes" id="UP000279911"/>
    </source>
</evidence>
<accession>A0A427TW17</accession>
<reference evidence="2" key="1">
    <citation type="submission" date="2018-12" db="EMBL/GenBank/DDBJ databases">
        <title>Bacillus chawlae sp. nov., Bacillus glennii sp. nov., and Bacillus saganii sp. nov. Isolated from the Vehicle Assembly Building at Kennedy Space Center where the Viking Spacecraft were Assembled.</title>
        <authorList>
            <person name="Seuylemezian A."/>
            <person name="Vaishampayan P."/>
        </authorList>
    </citation>
    <scope>NUCLEOTIDE SEQUENCE [LARGE SCALE GENOMIC DNA]</scope>
    <source>
        <strain evidence="2">DSM 13966</strain>
    </source>
</reference>
<organism evidence="1 2">
    <name type="scientific">Mesobacillus subterraneus</name>
    <dbReference type="NCBI Taxonomy" id="285983"/>
    <lineage>
        <taxon>Bacteria</taxon>
        <taxon>Bacillati</taxon>
        <taxon>Bacillota</taxon>
        <taxon>Bacilli</taxon>
        <taxon>Bacillales</taxon>
        <taxon>Bacillaceae</taxon>
        <taxon>Mesobacillus</taxon>
    </lineage>
</organism>
<protein>
    <submittedName>
        <fullName evidence="1">Uncharacterized protein</fullName>
    </submittedName>
</protein>